<evidence type="ECO:0000259" key="1">
    <source>
        <dbReference type="Pfam" id="PF13577"/>
    </source>
</evidence>
<dbReference type="InterPro" id="IPR037401">
    <property type="entry name" value="SnoaL-like"/>
</dbReference>
<dbReference type="Pfam" id="PF13577">
    <property type="entry name" value="SnoaL_4"/>
    <property type="match status" value="1"/>
</dbReference>
<evidence type="ECO:0000313" key="3">
    <source>
        <dbReference type="Proteomes" id="UP000320888"/>
    </source>
</evidence>
<comment type="caution">
    <text evidence="2">The sequence shown here is derived from an EMBL/GenBank/DDBJ whole genome shotgun (WGS) entry which is preliminary data.</text>
</comment>
<accession>A0A553ZPU9</accession>
<dbReference type="SUPFAM" id="SSF54427">
    <property type="entry name" value="NTF2-like"/>
    <property type="match status" value="1"/>
</dbReference>
<dbReference type="EMBL" id="VKLS01000026">
    <property type="protein sequence ID" value="TSB43415.1"/>
    <property type="molecule type" value="Genomic_DNA"/>
</dbReference>
<gene>
    <name evidence="2" type="ORF">FNZ23_04575</name>
</gene>
<dbReference type="RefSeq" id="WP_143941044.1">
    <property type="nucleotide sequence ID" value="NZ_VKLS01000026.1"/>
</dbReference>
<organism evidence="2 3">
    <name type="scientific">Streptomyces benahoarensis</name>
    <dbReference type="NCBI Taxonomy" id="2595054"/>
    <lineage>
        <taxon>Bacteria</taxon>
        <taxon>Bacillati</taxon>
        <taxon>Actinomycetota</taxon>
        <taxon>Actinomycetes</taxon>
        <taxon>Kitasatosporales</taxon>
        <taxon>Streptomycetaceae</taxon>
        <taxon>Streptomyces</taxon>
    </lineage>
</organism>
<dbReference type="AlphaFoldDB" id="A0A553ZPU9"/>
<name>A0A553ZPU9_9ACTN</name>
<dbReference type="OrthoDB" id="1492465at2"/>
<feature type="domain" description="SnoaL-like" evidence="1">
    <location>
        <begin position="2"/>
        <end position="119"/>
    </location>
</feature>
<reference evidence="2 3" key="1">
    <citation type="submission" date="2019-07" db="EMBL/GenBank/DDBJ databases">
        <title>Draft genome for Streptomyces benahoarensis MZ03-48.</title>
        <authorList>
            <person name="Gonzalez-Pimentel J.L."/>
        </authorList>
    </citation>
    <scope>NUCLEOTIDE SEQUENCE [LARGE SCALE GENOMIC DNA]</scope>
    <source>
        <strain evidence="2 3">MZ03-48</strain>
    </source>
</reference>
<proteinExistence type="predicted"/>
<evidence type="ECO:0000313" key="2">
    <source>
        <dbReference type="EMBL" id="TSB43415.1"/>
    </source>
</evidence>
<dbReference type="Gene3D" id="3.10.450.50">
    <property type="match status" value="1"/>
</dbReference>
<dbReference type="InterPro" id="IPR032710">
    <property type="entry name" value="NTF2-like_dom_sf"/>
</dbReference>
<keyword evidence="3" id="KW-1185">Reference proteome</keyword>
<protein>
    <submittedName>
        <fullName evidence="2">Nuclear transport factor 2 family protein</fullName>
    </submittedName>
</protein>
<dbReference type="Proteomes" id="UP000320888">
    <property type="component" value="Unassembled WGS sequence"/>
</dbReference>
<sequence>MNDITAVAQLVLHERRARDRGWWDLMQGCLAPDAAIRLSWFRGQGAAFIAASQEMAARGDAATHILSPPTVDVVGDRAAVEIGAAIHLRGDLHGVEVDLTSHARLLYRAERRAGRWQITLLDPVYEYDSLAPSIPGTPVRLEADVLARARPSYRMLTCLLGAKDYAIGHDLYGDDRPEPVRQLYGTLFDWLRADNEK</sequence>